<dbReference type="Pfam" id="PF12171">
    <property type="entry name" value="zf-C2H2_jaz"/>
    <property type="match status" value="1"/>
</dbReference>
<evidence type="ECO:0000313" key="12">
    <source>
        <dbReference type="Proteomes" id="UP000240830"/>
    </source>
</evidence>
<organism evidence="11 12">
    <name type="scientific">Paramicrosporidium saccamoebae</name>
    <dbReference type="NCBI Taxonomy" id="1246581"/>
    <lineage>
        <taxon>Eukaryota</taxon>
        <taxon>Fungi</taxon>
        <taxon>Fungi incertae sedis</taxon>
        <taxon>Cryptomycota</taxon>
        <taxon>Cryptomycota incertae sedis</taxon>
        <taxon>Paramicrosporidium</taxon>
    </lineage>
</organism>
<evidence type="ECO:0000256" key="2">
    <source>
        <dbReference type="ARBA" id="ARBA00022490"/>
    </source>
</evidence>
<dbReference type="InterPro" id="IPR003604">
    <property type="entry name" value="Matrin/U1-like-C_Znf_C2H2"/>
</dbReference>
<proteinExistence type="inferred from homology"/>
<dbReference type="SMART" id="SM00355">
    <property type="entry name" value="ZnF_C2H2"/>
    <property type="match status" value="4"/>
</dbReference>
<dbReference type="EMBL" id="MTSL01000167">
    <property type="protein sequence ID" value="PJF17669.1"/>
    <property type="molecule type" value="Genomic_DNA"/>
</dbReference>
<keyword evidence="6 9" id="KW-0863">Zinc-finger</keyword>
<keyword evidence="12" id="KW-1185">Reference proteome</keyword>
<dbReference type="Proteomes" id="UP000240830">
    <property type="component" value="Unassembled WGS sequence"/>
</dbReference>
<keyword evidence="2" id="KW-0963">Cytoplasm</keyword>
<gene>
    <name evidence="11" type="ORF">PSACC_02529</name>
</gene>
<dbReference type="GO" id="GO:0042273">
    <property type="term" value="P:ribosomal large subunit biogenesis"/>
    <property type="evidence" value="ECO:0007669"/>
    <property type="project" value="TreeGrafter"/>
</dbReference>
<keyword evidence="3" id="KW-0690">Ribosome biogenesis</keyword>
<evidence type="ECO:0000256" key="8">
    <source>
        <dbReference type="ARBA" id="ARBA00034126"/>
    </source>
</evidence>
<dbReference type="InterPro" id="IPR022755">
    <property type="entry name" value="Znf_C2H2_jaz"/>
</dbReference>
<evidence type="ECO:0000256" key="3">
    <source>
        <dbReference type="ARBA" id="ARBA00022517"/>
    </source>
</evidence>
<dbReference type="InterPro" id="IPR013087">
    <property type="entry name" value="Znf_C2H2_type"/>
</dbReference>
<dbReference type="GO" id="GO:0008270">
    <property type="term" value="F:zinc ion binding"/>
    <property type="evidence" value="ECO:0007669"/>
    <property type="project" value="UniProtKB-KW"/>
</dbReference>
<dbReference type="GO" id="GO:0030687">
    <property type="term" value="C:preribosome, large subunit precursor"/>
    <property type="evidence" value="ECO:0007669"/>
    <property type="project" value="TreeGrafter"/>
</dbReference>
<comment type="similarity">
    <text evidence="8">Belongs to the REI1 family.</text>
</comment>
<evidence type="ECO:0000313" key="11">
    <source>
        <dbReference type="EMBL" id="PJF17669.1"/>
    </source>
</evidence>
<dbReference type="InterPro" id="IPR040025">
    <property type="entry name" value="Znf622/Rei1/Reh1"/>
</dbReference>
<evidence type="ECO:0000256" key="6">
    <source>
        <dbReference type="ARBA" id="ARBA00022771"/>
    </source>
</evidence>
<evidence type="ECO:0000256" key="5">
    <source>
        <dbReference type="ARBA" id="ARBA00022737"/>
    </source>
</evidence>
<reference evidence="11 12" key="1">
    <citation type="submission" date="2016-10" db="EMBL/GenBank/DDBJ databases">
        <title>The genome of Paramicrosporidium saccamoebae is the missing link in understanding Cryptomycota and Microsporidia evolution.</title>
        <authorList>
            <person name="Quandt C.A."/>
            <person name="Beaudet D."/>
            <person name="Corsaro D."/>
            <person name="Michel R."/>
            <person name="Corradi N."/>
            <person name="James T."/>
        </authorList>
    </citation>
    <scope>NUCLEOTIDE SEQUENCE [LARGE SCALE GENOMIC DNA]</scope>
    <source>
        <strain evidence="11 12">KSL3</strain>
    </source>
</reference>
<evidence type="ECO:0000256" key="1">
    <source>
        <dbReference type="ARBA" id="ARBA00004496"/>
    </source>
</evidence>
<comment type="subcellular location">
    <subcellularLocation>
        <location evidence="1">Cytoplasm</location>
    </subcellularLocation>
</comment>
<dbReference type="AlphaFoldDB" id="A0A2H9TIT2"/>
<dbReference type="InterPro" id="IPR041661">
    <property type="entry name" value="ZN622/Rei1/Reh1_Znf-C2H2"/>
</dbReference>
<dbReference type="SUPFAM" id="SSF57667">
    <property type="entry name" value="beta-beta-alpha zinc fingers"/>
    <property type="match status" value="2"/>
</dbReference>
<evidence type="ECO:0000259" key="10">
    <source>
        <dbReference type="PROSITE" id="PS50157"/>
    </source>
</evidence>
<dbReference type="PANTHER" id="PTHR13182">
    <property type="entry name" value="ZINC FINGER PROTEIN 622"/>
    <property type="match status" value="1"/>
</dbReference>
<evidence type="ECO:0000256" key="4">
    <source>
        <dbReference type="ARBA" id="ARBA00022723"/>
    </source>
</evidence>
<protein>
    <recommendedName>
        <fullName evidence="10">C2H2-type domain-containing protein</fullName>
    </recommendedName>
</protein>
<sequence>MPSTTLFTPYGPGCGVSWMTLVDLKQSFTTGRPAFTCASCHAIFESGDAQRTHYQSDWHRYNLRRKVSELPPVTEAIFGQRLYAFLNPDEKAPKPEGLKMECQACRKSFASENSYANHLKSKKHLENETVGLGEPKLVIKPKAKANPELNKDSYLDQDATEEQIREALESKLSMARRLKPEECIFCNHSFESFNDNMEHMVKDHGLYVPDLEFVEDLPGMISYLADKVSVAFCCLYCNASVQPFTSIESVRRHMLDKGHLKIRFDDEGMQELADFYNYEEILSDDGDDEFVDVDDEGEFESALVISPDETELILPSGKRLGNRAYRKYYKQNLPVERDERPSRRSEHQALISRMSDHYLAAGMMQPAAERKYIIDQRRDGERRKEWDQKVSVRANRLQEYFRIQLRQ</sequence>
<dbReference type="Gene3D" id="3.30.160.60">
    <property type="entry name" value="Classic Zinc Finger"/>
    <property type="match status" value="1"/>
</dbReference>
<dbReference type="PROSITE" id="PS00028">
    <property type="entry name" value="ZINC_FINGER_C2H2_1"/>
    <property type="match status" value="2"/>
</dbReference>
<evidence type="ECO:0000256" key="9">
    <source>
        <dbReference type="PROSITE-ProRule" id="PRU00042"/>
    </source>
</evidence>
<dbReference type="Pfam" id="PF12756">
    <property type="entry name" value="zf-C2H2_2"/>
    <property type="match status" value="1"/>
</dbReference>
<dbReference type="SMART" id="SM00451">
    <property type="entry name" value="ZnF_U1"/>
    <property type="match status" value="2"/>
</dbReference>
<name>A0A2H9TIT2_9FUNG</name>
<keyword evidence="4" id="KW-0479">Metal-binding</keyword>
<feature type="domain" description="C2H2-type" evidence="10">
    <location>
        <begin position="100"/>
        <end position="129"/>
    </location>
</feature>
<dbReference type="PANTHER" id="PTHR13182:SF8">
    <property type="entry name" value="CYTOPLASMIC 60S SUBUNIT BIOGENESIS FACTOR ZNF622"/>
    <property type="match status" value="1"/>
</dbReference>
<keyword evidence="5" id="KW-0677">Repeat</keyword>
<accession>A0A2H9TIT2</accession>
<dbReference type="GO" id="GO:0005737">
    <property type="term" value="C:cytoplasm"/>
    <property type="evidence" value="ECO:0007669"/>
    <property type="project" value="UniProtKB-SubCell"/>
</dbReference>
<dbReference type="PROSITE" id="PS50157">
    <property type="entry name" value="ZINC_FINGER_C2H2_2"/>
    <property type="match status" value="1"/>
</dbReference>
<comment type="caution">
    <text evidence="11">The sequence shown here is derived from an EMBL/GenBank/DDBJ whole genome shotgun (WGS) entry which is preliminary data.</text>
</comment>
<dbReference type="OrthoDB" id="19329at2759"/>
<keyword evidence="7" id="KW-0862">Zinc</keyword>
<dbReference type="GO" id="GO:0003676">
    <property type="term" value="F:nucleic acid binding"/>
    <property type="evidence" value="ECO:0007669"/>
    <property type="project" value="InterPro"/>
</dbReference>
<evidence type="ECO:0000256" key="7">
    <source>
        <dbReference type="ARBA" id="ARBA00022833"/>
    </source>
</evidence>
<dbReference type="InterPro" id="IPR036236">
    <property type="entry name" value="Znf_C2H2_sf"/>
</dbReference>
<dbReference type="STRING" id="1246581.A0A2H9TIT2"/>